<dbReference type="FunFam" id="3.40.1390.30:FF:000001">
    <property type="entry name" value="GTP cyclohydrolase 1 type 2"/>
    <property type="match status" value="1"/>
</dbReference>
<dbReference type="InterPro" id="IPR016130">
    <property type="entry name" value="Tyr_Pase_AS"/>
</dbReference>
<name>A0A642US31_DIURU</name>
<dbReference type="SUPFAM" id="SSF52799">
    <property type="entry name" value="(Phosphotyrosine protein) phosphatases II"/>
    <property type="match status" value="1"/>
</dbReference>
<dbReference type="GO" id="GO:0005739">
    <property type="term" value="C:mitochondrion"/>
    <property type="evidence" value="ECO:0007669"/>
    <property type="project" value="TreeGrafter"/>
</dbReference>
<dbReference type="RefSeq" id="XP_034013181.1">
    <property type="nucleotide sequence ID" value="XM_034154657.1"/>
</dbReference>
<evidence type="ECO:0000256" key="3">
    <source>
        <dbReference type="ARBA" id="ARBA00022912"/>
    </source>
</evidence>
<comment type="caution">
    <text evidence="7">The sequence shown here is derived from an EMBL/GenBank/DDBJ whole genome shotgun (WGS) entry which is preliminary data.</text>
</comment>
<protein>
    <recommendedName>
        <fullName evidence="6">Tyrosine specific protein phosphatases domain-containing protein</fullName>
    </recommendedName>
</protein>
<dbReference type="SMART" id="SM00195">
    <property type="entry name" value="DSPc"/>
    <property type="match status" value="1"/>
</dbReference>
<dbReference type="PANTHER" id="PTHR13799:SF13">
    <property type="entry name" value="NIF3-LIKE PROTEIN 1"/>
    <property type="match status" value="1"/>
</dbReference>
<dbReference type="VEuPathDB" id="FungiDB:DIURU_002048"/>
<dbReference type="InterPro" id="IPR020422">
    <property type="entry name" value="TYR_PHOSPHATASE_DUAL_dom"/>
</dbReference>
<evidence type="ECO:0000256" key="1">
    <source>
        <dbReference type="ARBA" id="ARBA00006964"/>
    </source>
</evidence>
<feature type="binding site" evidence="4">
    <location>
        <position position="906"/>
    </location>
    <ligand>
        <name>a divalent metal cation</name>
        <dbReference type="ChEBI" id="CHEBI:60240"/>
        <label>1</label>
    </ligand>
</feature>
<evidence type="ECO:0000313" key="8">
    <source>
        <dbReference type="Proteomes" id="UP000449547"/>
    </source>
</evidence>
<dbReference type="Gene3D" id="3.40.1390.30">
    <property type="entry name" value="NIF3 (NGG1p interacting factor 3)-like"/>
    <property type="match status" value="2"/>
</dbReference>
<evidence type="ECO:0000256" key="5">
    <source>
        <dbReference type="SAM" id="MobiDB-lite"/>
    </source>
</evidence>
<evidence type="ECO:0000259" key="6">
    <source>
        <dbReference type="PROSITE" id="PS50056"/>
    </source>
</evidence>
<keyword evidence="8" id="KW-1185">Reference proteome</keyword>
<feature type="region of interest" description="Disordered" evidence="5">
    <location>
        <begin position="446"/>
        <end position="467"/>
    </location>
</feature>
<accession>A0A642US31</accession>
<feature type="domain" description="Tyrosine specific protein phosphatases" evidence="6">
    <location>
        <begin position="615"/>
        <end position="666"/>
    </location>
</feature>
<dbReference type="Pfam" id="PF00782">
    <property type="entry name" value="DSPc"/>
    <property type="match status" value="1"/>
</dbReference>
<feature type="binding site" evidence="4">
    <location>
        <position position="775"/>
    </location>
    <ligand>
        <name>a divalent metal cation</name>
        <dbReference type="ChEBI" id="CHEBI:60240"/>
        <label>1</label>
    </ligand>
</feature>
<proteinExistence type="inferred from homology"/>
<reference evidence="7 8" key="1">
    <citation type="submission" date="2019-07" db="EMBL/GenBank/DDBJ databases">
        <title>Genome assembly of two rare yeast pathogens: Diutina rugosa and Trichomonascus ciferrii.</title>
        <authorList>
            <person name="Mixao V."/>
            <person name="Saus E."/>
            <person name="Hansen A."/>
            <person name="Lass-Flor C."/>
            <person name="Gabaldon T."/>
        </authorList>
    </citation>
    <scope>NUCLEOTIDE SEQUENCE [LARGE SCALE GENOMIC DNA]</scope>
    <source>
        <strain evidence="7 8">CBS 613</strain>
    </source>
</reference>
<dbReference type="InterPro" id="IPR002678">
    <property type="entry name" value="DUF34/NIF3"/>
</dbReference>
<sequence>MVDSPSQPSTALRSPKSSTDFLAPPISVTPSGSILSEDRVIVLKSTEDLVRLLQWYYDQKRDDDNPFRVEATFFPWLHHLYSAHQRQFFASDSNCRVLPPLTCNLITVECSVNPDLQGTWRLINSVPIEDLLTAPPQSSLTQVSNRNFGSQLSLMAQASSLLLYGSDISYLHRCAQFAKPLCCGTIFICVLNSSSWLAVPKFLRESLVDSKWSQTGLLTKSPPNPARPHRFCPLLAYEQALLFAVHGTVRLFDHLVVGTAEEFNTICKSNFKLIIECHDSVTKPPSYETLLMVAHDWHRQMRNTHYYLEFPSGSYSYAQAPSFVNAIRIMHELLHSGAPIYLFSFDGFTGVSLFMVAMAKVMWRTSIENAITELVTRRRVRLYLFKTDYAFLKGIEKYLDQISKSKSFTLKERLPDISRNFEVAPSTLPRELPQVQTMNHPVRERGLAKGVQSAQPPTPSQTSLAKPSEAFSMTTPNDWFQAGADINFPATILDNELYLGSWLHASSYTVVGALNIERIISLGDCPRWCSSSIDSGQYTELWRYEDIRILEVDCTRLPNSPPSVKSVIFLYNFNDDGRDSLLPFLFRCPSAVKAKLGLDKGGFGSEVRPRPRPCPRTLVHCRIGVSRSASLVIASLMVKFNLSLAVAYLYVRVQRFNIIIQPNLKLMYSLWLWDKHLHGGVLAWEALADSSWDNTGLLVDTVSDVSAPVRVLLTIDLTQNVAQEAIDQNCNFIMAYHPFIFKGLKSITQNDPQQRSLLKLISHNIAVYCPHTAVDSQVGGVNDFLVETLGGEIKSRRPIEASSATEATADCGMGRIVEFAKPLKLGDIINNVKKGLKLDHVQVGFARNQDQYQEISSVALCAGSGGSVLSKVKADLYYTGELSHHEALYLTENGSAVLVCNHSNTERAFLAEFKKQLEKELGKEAEIIVSQTDRDPLRTF</sequence>
<organism evidence="7 8">
    <name type="scientific">Diutina rugosa</name>
    <name type="common">Yeast</name>
    <name type="synonym">Candida rugosa</name>
    <dbReference type="NCBI Taxonomy" id="5481"/>
    <lineage>
        <taxon>Eukaryota</taxon>
        <taxon>Fungi</taxon>
        <taxon>Dikarya</taxon>
        <taxon>Ascomycota</taxon>
        <taxon>Saccharomycotina</taxon>
        <taxon>Pichiomycetes</taxon>
        <taxon>Debaryomycetaceae</taxon>
        <taxon>Diutina</taxon>
    </lineage>
</organism>
<dbReference type="InterPro" id="IPR000340">
    <property type="entry name" value="Dual-sp_phosphatase_cat-dom"/>
</dbReference>
<gene>
    <name evidence="7" type="ORF">DIURU_002048</name>
</gene>
<evidence type="ECO:0000256" key="2">
    <source>
        <dbReference type="ARBA" id="ARBA00022801"/>
    </source>
</evidence>
<dbReference type="PANTHER" id="PTHR13799">
    <property type="entry name" value="NGG1 INTERACTING FACTOR 3"/>
    <property type="match status" value="1"/>
</dbReference>
<dbReference type="SUPFAM" id="SSF102705">
    <property type="entry name" value="NIF3 (NGG1p interacting factor 3)-like"/>
    <property type="match status" value="1"/>
</dbReference>
<feature type="compositionally biased region" description="Polar residues" evidence="5">
    <location>
        <begin position="452"/>
        <end position="467"/>
    </location>
</feature>
<dbReference type="GO" id="GO:0046872">
    <property type="term" value="F:metal ion binding"/>
    <property type="evidence" value="ECO:0007669"/>
    <property type="project" value="UniProtKB-KW"/>
</dbReference>
<feature type="binding site" evidence="4">
    <location>
        <position position="737"/>
    </location>
    <ligand>
        <name>a divalent metal cation</name>
        <dbReference type="ChEBI" id="CHEBI:60240"/>
        <label>1</label>
    </ligand>
</feature>
<dbReference type="Proteomes" id="UP000449547">
    <property type="component" value="Unassembled WGS sequence"/>
</dbReference>
<evidence type="ECO:0000256" key="4">
    <source>
        <dbReference type="PIRSR" id="PIRSR602678-1"/>
    </source>
</evidence>
<dbReference type="EMBL" id="SWFT01000064">
    <property type="protein sequence ID" value="KAA8904096.1"/>
    <property type="molecule type" value="Genomic_DNA"/>
</dbReference>
<dbReference type="Gene3D" id="3.90.190.10">
    <property type="entry name" value="Protein tyrosine phosphatase superfamily"/>
    <property type="match status" value="1"/>
</dbReference>
<dbReference type="InterPro" id="IPR036069">
    <property type="entry name" value="DUF34/NIF3_sf"/>
</dbReference>
<dbReference type="InterPro" id="IPR029021">
    <property type="entry name" value="Prot-tyrosine_phosphatase-like"/>
</dbReference>
<dbReference type="NCBIfam" id="TIGR00486">
    <property type="entry name" value="YbgI_SA1388"/>
    <property type="match status" value="1"/>
</dbReference>
<dbReference type="InterPro" id="IPR000387">
    <property type="entry name" value="Tyr_Pase_dom"/>
</dbReference>
<keyword evidence="3" id="KW-0904">Protein phosphatase</keyword>
<comment type="similarity">
    <text evidence="1">Belongs to the GTP cyclohydrolase I type 2/NIF3 family.</text>
</comment>
<dbReference type="AlphaFoldDB" id="A0A642US31"/>
<dbReference type="OrthoDB" id="3345469at2759"/>
<evidence type="ECO:0000313" key="7">
    <source>
        <dbReference type="EMBL" id="KAA8904096.1"/>
    </source>
</evidence>
<keyword evidence="2" id="KW-0378">Hydrolase</keyword>
<dbReference type="OMA" id="KLMAPLS"/>
<feature type="binding site" evidence="4">
    <location>
        <position position="902"/>
    </location>
    <ligand>
        <name>a divalent metal cation</name>
        <dbReference type="ChEBI" id="CHEBI:60240"/>
        <label>1</label>
    </ligand>
</feature>
<dbReference type="GO" id="GO:0004721">
    <property type="term" value="F:phosphoprotein phosphatase activity"/>
    <property type="evidence" value="ECO:0007669"/>
    <property type="project" value="UniProtKB-KW"/>
</dbReference>
<dbReference type="GeneID" id="54780699"/>
<dbReference type="Pfam" id="PF01784">
    <property type="entry name" value="DUF34_NIF3"/>
    <property type="match status" value="1"/>
</dbReference>
<dbReference type="PROSITE" id="PS00383">
    <property type="entry name" value="TYR_PHOSPHATASE_1"/>
    <property type="match status" value="1"/>
</dbReference>
<keyword evidence="4" id="KW-0479">Metal-binding</keyword>
<dbReference type="PROSITE" id="PS50056">
    <property type="entry name" value="TYR_PHOSPHATASE_2"/>
    <property type="match status" value="1"/>
</dbReference>